<dbReference type="OrthoDB" id="9767721at2"/>
<feature type="domain" description="Trigger factor ribosome-binding bacterial" evidence="1">
    <location>
        <begin position="1"/>
        <end position="146"/>
    </location>
</feature>
<dbReference type="PANTHER" id="PTHR30560:SF3">
    <property type="entry name" value="TRIGGER FACTOR-LIKE PROTEIN TIG, CHLOROPLASTIC"/>
    <property type="match status" value="1"/>
</dbReference>
<dbReference type="GO" id="GO:0043335">
    <property type="term" value="P:protein unfolding"/>
    <property type="evidence" value="ECO:0007669"/>
    <property type="project" value="TreeGrafter"/>
</dbReference>
<dbReference type="Gene3D" id="3.30.70.1050">
    <property type="entry name" value="Trigger factor ribosome-binding domain"/>
    <property type="match status" value="1"/>
</dbReference>
<sequence>MNISVENDIKNSTSTISMTLYKEDYQEAVSKVLQSYRRQSNVPGFRKGHLPINIIEKKYGKHALIEEVNKILSVELDKYIKENNIDVLGNPILLEDNINWDSDILDFRFEIASVPGFELVMPKDGKITNYKIKVSEEDIDKRIEEIALMYGKGQPTKEINNKTIVKGIISWNTDKNHSVESTIFMSNLIEKRIKDFEGAKVGALIHLETENLFKNENHLAIALNKKNEEIDDIIDDISTISLEIKELLIHQPAEIDKDLLEKIYPDKSVSDIEGLKNKVIEEFENYYKTTSDIYLFNQVIEYITESTKISLPKDFLIRSLKSNTSDDLTEEEMLSLYEREKISIKNNLIFDAIAKKYDINVSINEVKDHFKDNILKIMGGDLADDQNNQDMIENMIKRIMEDQEKVNSVSIKIFNEKLLTSFNENLKFKESSLEYKDFVEKVKK</sequence>
<evidence type="ECO:0000313" key="3">
    <source>
        <dbReference type="Proteomes" id="UP000243197"/>
    </source>
</evidence>
<dbReference type="GO" id="GO:0043022">
    <property type="term" value="F:ribosome binding"/>
    <property type="evidence" value="ECO:0007669"/>
    <property type="project" value="TreeGrafter"/>
</dbReference>
<dbReference type="GO" id="GO:0044183">
    <property type="term" value="F:protein folding chaperone"/>
    <property type="evidence" value="ECO:0007669"/>
    <property type="project" value="TreeGrafter"/>
</dbReference>
<dbReference type="Proteomes" id="UP000243197">
    <property type="component" value="Chromosome"/>
</dbReference>
<dbReference type="Pfam" id="PF05697">
    <property type="entry name" value="Trigger_N"/>
    <property type="match status" value="1"/>
</dbReference>
<keyword evidence="2" id="KW-0132">Cell division</keyword>
<evidence type="ECO:0000313" key="2">
    <source>
        <dbReference type="EMBL" id="BAV94642.1"/>
    </source>
</evidence>
<dbReference type="InterPro" id="IPR027304">
    <property type="entry name" value="Trigger_fact/SurA_dom_sf"/>
</dbReference>
<reference evidence="2 3" key="1">
    <citation type="submission" date="2014-03" db="EMBL/GenBank/DDBJ databases">
        <title>complete genome sequence of Flavobacteriaceae bacterium JBKA-6.</title>
        <authorList>
            <person name="Takano T."/>
            <person name="Nakamura Y."/>
            <person name="Takuma S."/>
            <person name="Yasuike M."/>
            <person name="Matsuyama T."/>
            <person name="Sakai T."/>
            <person name="Fujiwara A."/>
            <person name="Kimoto K."/>
            <person name="Fukuda Y."/>
            <person name="Kondo H."/>
            <person name="Hirono I."/>
            <person name="Nakayasu C."/>
        </authorList>
    </citation>
    <scope>NUCLEOTIDE SEQUENCE [LARGE SCALE GENOMIC DNA]</scope>
    <source>
        <strain evidence="2 3">JBKA-6</strain>
    </source>
</reference>
<accession>A0A1J1DXQ1</accession>
<gene>
    <name evidence="2" type="ORF">JBKA6_0629</name>
</gene>
<dbReference type="InterPro" id="IPR037041">
    <property type="entry name" value="Trigger_fac_C_sf"/>
</dbReference>
<dbReference type="GO" id="GO:0015031">
    <property type="term" value="P:protein transport"/>
    <property type="evidence" value="ECO:0007669"/>
    <property type="project" value="InterPro"/>
</dbReference>
<keyword evidence="3" id="KW-1185">Reference proteome</keyword>
<dbReference type="GO" id="GO:0003755">
    <property type="term" value="F:peptidyl-prolyl cis-trans isomerase activity"/>
    <property type="evidence" value="ECO:0007669"/>
    <property type="project" value="TreeGrafter"/>
</dbReference>
<dbReference type="InterPro" id="IPR036611">
    <property type="entry name" value="Trigger_fac_ribosome-bd_sf"/>
</dbReference>
<name>A0A1J1DXQ1_9FLAO</name>
<proteinExistence type="predicted"/>
<dbReference type="GO" id="GO:0051301">
    <property type="term" value="P:cell division"/>
    <property type="evidence" value="ECO:0007669"/>
    <property type="project" value="UniProtKB-KW"/>
</dbReference>
<dbReference type="EMBL" id="AP014564">
    <property type="protein sequence ID" value="BAV94642.1"/>
    <property type="molecule type" value="Genomic_DNA"/>
</dbReference>
<dbReference type="KEGG" id="ise:JBKA6_0629"/>
<dbReference type="SUPFAM" id="SSF109998">
    <property type="entry name" value="Triger factor/SurA peptide-binding domain-like"/>
    <property type="match status" value="1"/>
</dbReference>
<dbReference type="AlphaFoldDB" id="A0A1J1DXQ1"/>
<dbReference type="InterPro" id="IPR005215">
    <property type="entry name" value="Trig_fac"/>
</dbReference>
<dbReference type="SUPFAM" id="SSF102735">
    <property type="entry name" value="Trigger factor ribosome-binding domain"/>
    <property type="match status" value="1"/>
</dbReference>
<keyword evidence="2" id="KW-0131">Cell cycle</keyword>
<evidence type="ECO:0000259" key="1">
    <source>
        <dbReference type="Pfam" id="PF05697"/>
    </source>
</evidence>
<dbReference type="GO" id="GO:0051083">
    <property type="term" value="P:'de novo' cotranslational protein folding"/>
    <property type="evidence" value="ECO:0007669"/>
    <property type="project" value="TreeGrafter"/>
</dbReference>
<dbReference type="RefSeq" id="WP_096685807.1">
    <property type="nucleotide sequence ID" value="NZ_AP014564.1"/>
</dbReference>
<dbReference type="PANTHER" id="PTHR30560">
    <property type="entry name" value="TRIGGER FACTOR CHAPERONE AND PEPTIDYL-PROLYL CIS/TRANS ISOMERASE"/>
    <property type="match status" value="1"/>
</dbReference>
<dbReference type="InterPro" id="IPR008881">
    <property type="entry name" value="Trigger_fac_ribosome-bd_bac"/>
</dbReference>
<organism evidence="2 3">
    <name type="scientific">Ichthyobacterium seriolicida</name>
    <dbReference type="NCBI Taxonomy" id="242600"/>
    <lineage>
        <taxon>Bacteria</taxon>
        <taxon>Pseudomonadati</taxon>
        <taxon>Bacteroidota</taxon>
        <taxon>Flavobacteriia</taxon>
        <taxon>Flavobacteriales</taxon>
        <taxon>Ichthyobacteriaceae</taxon>
        <taxon>Ichthyobacterium</taxon>
    </lineage>
</organism>
<protein>
    <submittedName>
        <fullName evidence="2">Cell division trigger factor</fullName>
    </submittedName>
</protein>
<dbReference type="Gene3D" id="1.10.3120.10">
    <property type="entry name" value="Trigger factor, C-terminal domain"/>
    <property type="match status" value="1"/>
</dbReference>